<dbReference type="GO" id="GO:0005524">
    <property type="term" value="F:ATP binding"/>
    <property type="evidence" value="ECO:0007669"/>
    <property type="project" value="UniProtKB-KW"/>
</dbReference>
<dbReference type="EMBL" id="LVLB01000007">
    <property type="protein sequence ID" value="KYO01973.1"/>
    <property type="molecule type" value="Genomic_DNA"/>
</dbReference>
<evidence type="ECO:0000256" key="1">
    <source>
        <dbReference type="ARBA" id="ARBA00006432"/>
    </source>
</evidence>
<reference evidence="10 11" key="1">
    <citation type="journal article" date="2016" name="Nat. Commun.">
        <title>Genomes of cryptic chimpanzee Plasmodium species reveal key evolutionary events leading to human malaria.</title>
        <authorList>
            <person name="Sundararaman S.A."/>
            <person name="Plenderleith L.J."/>
            <person name="Liu W."/>
            <person name="Loy D.E."/>
            <person name="Learn G.H."/>
            <person name="Li Y."/>
            <person name="Shaw K.S."/>
            <person name="Ayouba A."/>
            <person name="Peeters M."/>
            <person name="Speede S."/>
            <person name="Shaw G.M."/>
            <person name="Bushman F.D."/>
            <person name="Brisson D."/>
            <person name="Rayner J.C."/>
            <person name="Sharp P.M."/>
            <person name="Hahn B.H."/>
        </authorList>
    </citation>
    <scope>NUCLEOTIDE SEQUENCE [LARGE SCALE GENOMIC DNA]</scope>
    <source>
        <strain evidence="10 11">SY75</strain>
    </source>
</reference>
<dbReference type="PANTHER" id="PTHR24095">
    <property type="entry name" value="ACETYL-COENZYME A SYNTHETASE"/>
    <property type="match status" value="1"/>
</dbReference>
<dbReference type="Proteomes" id="UP000076004">
    <property type="component" value="Chromosome 6"/>
</dbReference>
<proteinExistence type="inferred from homology"/>
<keyword evidence="3" id="KW-0436">Ligase</keyword>
<feature type="region of interest" description="Disordered" evidence="6">
    <location>
        <begin position="354"/>
        <end position="390"/>
    </location>
</feature>
<evidence type="ECO:0000259" key="7">
    <source>
        <dbReference type="Pfam" id="PF00501"/>
    </source>
</evidence>
<dbReference type="InterPro" id="IPR020845">
    <property type="entry name" value="AMP-binding_CS"/>
</dbReference>
<dbReference type="FunFam" id="3.40.50.12780:FF:000045">
    <property type="entry name" value="Acetyl-CoA synthetase, putative"/>
    <property type="match status" value="1"/>
</dbReference>
<dbReference type="Gene3D" id="3.30.300.30">
    <property type="match status" value="1"/>
</dbReference>
<comment type="similarity">
    <text evidence="1">Belongs to the ATP-dependent AMP-binding enzyme family.</text>
</comment>
<organism evidence="10 11">
    <name type="scientific">Plasmodium gaboni</name>
    <dbReference type="NCBI Taxonomy" id="647221"/>
    <lineage>
        <taxon>Eukaryota</taxon>
        <taxon>Sar</taxon>
        <taxon>Alveolata</taxon>
        <taxon>Apicomplexa</taxon>
        <taxon>Aconoidasida</taxon>
        <taxon>Haemosporida</taxon>
        <taxon>Plasmodiidae</taxon>
        <taxon>Plasmodium</taxon>
        <taxon>Plasmodium (Laverania)</taxon>
    </lineage>
</organism>
<dbReference type="EC" id="6.2.1.1" evidence="2"/>
<dbReference type="Pfam" id="PF00501">
    <property type="entry name" value="AMP-binding"/>
    <property type="match status" value="2"/>
</dbReference>
<gene>
    <name evidence="10" type="ORF">PGSY75_0627800</name>
</gene>
<dbReference type="SUPFAM" id="SSF56801">
    <property type="entry name" value="Acetyl-CoA synthetase-like"/>
    <property type="match status" value="1"/>
</dbReference>
<evidence type="ECO:0000313" key="10">
    <source>
        <dbReference type="EMBL" id="KYO01973.1"/>
    </source>
</evidence>
<dbReference type="GeneID" id="29775462"/>
<evidence type="ECO:0000256" key="5">
    <source>
        <dbReference type="ARBA" id="ARBA00022840"/>
    </source>
</evidence>
<evidence type="ECO:0000313" key="11">
    <source>
        <dbReference type="Proteomes" id="UP000076004"/>
    </source>
</evidence>
<feature type="domain" description="AMP-dependent synthetase/ligase" evidence="7">
    <location>
        <begin position="517"/>
        <end position="750"/>
    </location>
</feature>
<name>A0A151LS07_9APIC</name>
<dbReference type="AlphaFoldDB" id="A0A151LS07"/>
<dbReference type="KEGG" id="pgab:PGSY75_0627800"/>
<feature type="domain" description="AMP-binding enzyme C-terminal" evidence="8">
    <location>
        <begin position="811"/>
        <end position="849"/>
    </location>
</feature>
<sequence>MNNLKSHGSLSKVDSVQINCMDIDPNIFLNMNSYPTKEIYDDENNKNNGNNNIKNFEVYKEMYEESINNPEKFWGNLARNNLIWNKLFTKVFLGNFKKGNINWFVNGKINACENCVDRWVEKDPNKIALIWEQDCPDQYKKITYQKLLEKTCKIANLLKLFGVKKQDTVTIYLPMIPELVYSMLACVRIGAIHNVVFAGYSATSLSDRIIDSRSTVLITSDFGLRGGKLTKLKQIADVAMDICGIIQTCIVFKNKSKMKDKNILIKTPMENPIYNFTSFDSNSPQNFTLNSSNDFNQRNSTRSQHNHDQNDITLQNEHNNYTNNCSISYTNNMYYNDNNLNHINTNKNNDYYNNNLNDNINDQSPRYLDTMNHNDNNDNNNNNNNNDNIHNEEQCYLNQQYNTYNKNDNSDDNNKYKAKTTLHKKITKSNPVNHKISYSEINYSKDLLNTELINNDNEFCDLKTKKKSININNIINCNQNEYYSNKLYFPEPDKNTSSNFDETICVLKKGRDVDGTALMKNMRSYCPIEYVDSEDFIFLLYTSGSTGKPKGVAHTTAGYLLYAYTTCKYIFDVTENDIFGCVADIGWVTGHTYVLYGPLLNGITTVIFSSIPTYPDCGRYWNLIETHKITQFYTAPTALRALMKHGDQWIEKYDLSSCRILGSVGEPINPETWRWYYNVVGKKKCSIVDTYWQTETGGIVIAPIPNLFSMKPGSASLPFLGVQLEILDSKTLQPLSGNNVCGLLCIKSPWPGILRTVYGNHQRLIKTYFTMCPNYYFTGDGAYRDEDGYYWISGRIDDTLNVAGHRLGAAEIEHALVQHFYIAEAAVVSFHHNVKGEGILCFVVKKKGDLKNYGKSNTDIANSDNIIKNELHNNSSFLICPNNINDIEEFKKNFTDEKLIEQLKLYVRQVIGPIATPDLICVVPDLPKTRSGKIIRRILRCIANGITDFGDISTVSNYEVIETINNTFLECKKKLKHTEIKK</sequence>
<keyword evidence="4" id="KW-0547">Nucleotide-binding</keyword>
<evidence type="ECO:0000259" key="8">
    <source>
        <dbReference type="Pfam" id="PF13193"/>
    </source>
</evidence>
<evidence type="ECO:0000256" key="4">
    <source>
        <dbReference type="ARBA" id="ARBA00022741"/>
    </source>
</evidence>
<dbReference type="GO" id="GO:0003987">
    <property type="term" value="F:acetate-CoA ligase activity"/>
    <property type="evidence" value="ECO:0007669"/>
    <property type="project" value="UniProtKB-EC"/>
</dbReference>
<evidence type="ECO:0000256" key="2">
    <source>
        <dbReference type="ARBA" id="ARBA00013275"/>
    </source>
</evidence>
<feature type="domain" description="Acetyl-coenzyme A synthetase N-terminal" evidence="9">
    <location>
        <begin position="59"/>
        <end position="115"/>
    </location>
</feature>
<dbReference type="VEuPathDB" id="PlasmoDB:PGSY75_0627800"/>
<feature type="domain" description="AMP-dependent synthetase/ligase" evidence="7">
    <location>
        <begin position="117"/>
        <end position="229"/>
    </location>
</feature>
<feature type="compositionally biased region" description="Low complexity" evidence="6">
    <location>
        <begin position="373"/>
        <end position="388"/>
    </location>
</feature>
<dbReference type="Gene3D" id="3.40.50.12780">
    <property type="entry name" value="N-terminal domain of ligase-like"/>
    <property type="match status" value="2"/>
</dbReference>
<dbReference type="VEuPathDB" id="PlasmoDB:PGABG01_0626600"/>
<keyword evidence="5" id="KW-0067">ATP-binding</keyword>
<dbReference type="InterPro" id="IPR045851">
    <property type="entry name" value="AMP-bd_C_sf"/>
</dbReference>
<dbReference type="Pfam" id="PF13193">
    <property type="entry name" value="AMP-binding_C"/>
    <property type="match status" value="2"/>
</dbReference>
<accession>A0A151LS07</accession>
<dbReference type="Pfam" id="PF16177">
    <property type="entry name" value="ACAS_N"/>
    <property type="match status" value="1"/>
</dbReference>
<evidence type="ECO:0000259" key="9">
    <source>
        <dbReference type="Pfam" id="PF16177"/>
    </source>
</evidence>
<evidence type="ECO:0000256" key="6">
    <source>
        <dbReference type="SAM" id="MobiDB-lite"/>
    </source>
</evidence>
<dbReference type="InterPro" id="IPR032387">
    <property type="entry name" value="ACAS_N"/>
</dbReference>
<dbReference type="InterPro" id="IPR042099">
    <property type="entry name" value="ANL_N_sf"/>
</dbReference>
<comment type="caution">
    <text evidence="10">The sequence shown here is derived from an EMBL/GenBank/DDBJ whole genome shotgun (WGS) entry which is preliminary data.</text>
</comment>
<dbReference type="PANTHER" id="PTHR24095:SF14">
    <property type="entry name" value="ACETYL-COENZYME A SYNTHETASE 1"/>
    <property type="match status" value="1"/>
</dbReference>
<evidence type="ECO:0000256" key="3">
    <source>
        <dbReference type="ARBA" id="ARBA00022598"/>
    </source>
</evidence>
<dbReference type="GO" id="GO:0006085">
    <property type="term" value="P:acetyl-CoA biosynthetic process"/>
    <property type="evidence" value="ECO:0007669"/>
    <property type="project" value="TreeGrafter"/>
</dbReference>
<protein>
    <recommendedName>
        <fullName evidence="2">acetate--CoA ligase</fullName>
        <ecNumber evidence="2">6.2.1.1</ecNumber>
    </recommendedName>
</protein>
<feature type="domain" description="AMP-binding enzyme C-terminal" evidence="8">
    <location>
        <begin position="897"/>
        <end position="933"/>
    </location>
</feature>
<dbReference type="RefSeq" id="XP_018642912.1">
    <property type="nucleotide sequence ID" value="XM_018784858.1"/>
</dbReference>
<dbReference type="InterPro" id="IPR025110">
    <property type="entry name" value="AMP-bd_C"/>
</dbReference>
<dbReference type="PROSITE" id="PS00455">
    <property type="entry name" value="AMP_BINDING"/>
    <property type="match status" value="1"/>
</dbReference>
<dbReference type="InterPro" id="IPR000873">
    <property type="entry name" value="AMP-dep_synth/lig_dom"/>
</dbReference>